<dbReference type="PROSITE" id="PS51154">
    <property type="entry name" value="MACRO"/>
    <property type="match status" value="1"/>
</dbReference>
<dbReference type="PANTHER" id="PTHR12521:SF0">
    <property type="entry name" value="ADP-RIBOSE GLYCOHYDROLASE OARD1"/>
    <property type="match status" value="1"/>
</dbReference>
<dbReference type="Gene3D" id="3.40.220.10">
    <property type="entry name" value="Leucine Aminopeptidase, subunit E, domain 1"/>
    <property type="match status" value="1"/>
</dbReference>
<evidence type="ECO:0000313" key="3">
    <source>
        <dbReference type="EMBL" id="KAK4872807.1"/>
    </source>
</evidence>
<gene>
    <name evidence="3" type="ORF">RN001_014836</name>
</gene>
<dbReference type="InterPro" id="IPR050892">
    <property type="entry name" value="ADP-ribose_metab_enzymes"/>
</dbReference>
<dbReference type="EMBL" id="JARPUR010000007">
    <property type="protein sequence ID" value="KAK4872807.1"/>
    <property type="molecule type" value="Genomic_DNA"/>
</dbReference>
<keyword evidence="4" id="KW-1185">Reference proteome</keyword>
<evidence type="ECO:0000313" key="4">
    <source>
        <dbReference type="Proteomes" id="UP001353858"/>
    </source>
</evidence>
<dbReference type="Proteomes" id="UP001353858">
    <property type="component" value="Unassembled WGS sequence"/>
</dbReference>
<feature type="compositionally biased region" description="Low complexity" evidence="1">
    <location>
        <begin position="19"/>
        <end position="37"/>
    </location>
</feature>
<dbReference type="AlphaFoldDB" id="A0AAN7SBQ6"/>
<accession>A0AAN7SBQ6</accession>
<dbReference type="InterPro" id="IPR002589">
    <property type="entry name" value="Macro_dom"/>
</dbReference>
<feature type="region of interest" description="Disordered" evidence="1">
    <location>
        <begin position="63"/>
        <end position="102"/>
    </location>
</feature>
<sequence>MTKITVLEKVSRKCKRLGSSLEANSRNSSSSSKQQSLPKDEVCLENSDKVSWQHLCGSTSQLSRRQKKNLKHNEKKMVSGSKYSQQAERSSENQIIQKDQSTKNVNVSKEHTEIDFYNFNILYKKRKFRESSFVKIKEIHEDLFNLPPNFSLAHYVTEEMNLGAGINAQFRQKYDRHGELYQQRQRQGGLAILEDNGRFIYYLVTKNLSNGKSTSSTVWNSLQKMQQHIEKHNVKNLAIPRIGCGLDPHESSEVKAMIEFIFTDTDVLITVCNFQQPEDTSKSLAPAKTTKCRVRNVWYPLFEIEGGTAIIYFGTVNGHVSEDIQNLDNKFRIIGAYLSANRKLGDVIQVYKNDQQYSLLGCITRNTEKDPFDFSSFQKCIVQIKKLNQNHYDSIGIQAFIDHQDRLLLCKIINMMRHSFIKVEVFVCWGGKLLDFMPPESRDYN</sequence>
<dbReference type="GO" id="GO:0140291">
    <property type="term" value="P:peptidyl-glutamate ADP-deribosylation"/>
    <property type="evidence" value="ECO:0007669"/>
    <property type="project" value="TreeGrafter"/>
</dbReference>
<comment type="caution">
    <text evidence="3">The sequence shown here is derived from an EMBL/GenBank/DDBJ whole genome shotgun (WGS) entry which is preliminary data.</text>
</comment>
<feature type="compositionally biased region" description="Polar residues" evidence="1">
    <location>
        <begin position="81"/>
        <end position="102"/>
    </location>
</feature>
<evidence type="ECO:0000256" key="1">
    <source>
        <dbReference type="SAM" id="MobiDB-lite"/>
    </source>
</evidence>
<dbReference type="InterPro" id="IPR043472">
    <property type="entry name" value="Macro_dom-like"/>
</dbReference>
<evidence type="ECO:0000259" key="2">
    <source>
        <dbReference type="PROSITE" id="PS51154"/>
    </source>
</evidence>
<protein>
    <recommendedName>
        <fullName evidence="2">Macro domain-containing protein</fullName>
    </recommendedName>
</protein>
<feature type="region of interest" description="Disordered" evidence="1">
    <location>
        <begin position="16"/>
        <end position="41"/>
    </location>
</feature>
<feature type="domain" description="Macro" evidence="2">
    <location>
        <begin position="123"/>
        <end position="288"/>
    </location>
</feature>
<dbReference type="CDD" id="cd02901">
    <property type="entry name" value="Macro_Poa1p-like"/>
    <property type="match status" value="1"/>
</dbReference>
<dbReference type="SUPFAM" id="SSF52949">
    <property type="entry name" value="Macro domain-like"/>
    <property type="match status" value="1"/>
</dbReference>
<organism evidence="3 4">
    <name type="scientific">Aquatica leii</name>
    <dbReference type="NCBI Taxonomy" id="1421715"/>
    <lineage>
        <taxon>Eukaryota</taxon>
        <taxon>Metazoa</taxon>
        <taxon>Ecdysozoa</taxon>
        <taxon>Arthropoda</taxon>
        <taxon>Hexapoda</taxon>
        <taxon>Insecta</taxon>
        <taxon>Pterygota</taxon>
        <taxon>Neoptera</taxon>
        <taxon>Endopterygota</taxon>
        <taxon>Coleoptera</taxon>
        <taxon>Polyphaga</taxon>
        <taxon>Elateriformia</taxon>
        <taxon>Elateroidea</taxon>
        <taxon>Lampyridae</taxon>
        <taxon>Luciolinae</taxon>
        <taxon>Aquatica</taxon>
    </lineage>
</organism>
<name>A0AAN7SBQ6_9COLE</name>
<reference evidence="4" key="1">
    <citation type="submission" date="2023-01" db="EMBL/GenBank/DDBJ databases">
        <title>Key to firefly adult light organ development and bioluminescence: homeobox transcription factors regulate luciferase expression and transportation to peroxisome.</title>
        <authorList>
            <person name="Fu X."/>
        </authorList>
    </citation>
    <scope>NUCLEOTIDE SEQUENCE [LARGE SCALE GENOMIC DNA]</scope>
</reference>
<dbReference type="PANTHER" id="PTHR12521">
    <property type="entry name" value="PROTEIN C6ORF130"/>
    <property type="match status" value="1"/>
</dbReference>
<proteinExistence type="predicted"/>